<sequence length="238" mass="27024">MFSFHKPKTYRSSDGCCICKAKSSSSRFTDSKKYENDFADCFRIEERRAGEICNACVLLVKRWKKLPTGSKRHWHHVVDARAGPGSKSLTRVKSRLNQRLEHFTKYKHKKLPSKRAPSRLFARSPSLISDDNIIVSDEESSVSSSESGSEYQSKRRQRRVSVSPLLDLSYWKTKHVCCGIIFVGEFGETILDPKLIRGCEKCIPNYSRTPSETSSIKDSLERQTSSGSTVESDTEQAE</sequence>
<dbReference type="GO" id="GO:0030336">
    <property type="term" value="P:negative regulation of cell migration"/>
    <property type="evidence" value="ECO:0007669"/>
    <property type="project" value="TreeGrafter"/>
</dbReference>
<protein>
    <submittedName>
        <fullName evidence="2">DgyrCDS5913</fullName>
    </submittedName>
</protein>
<gene>
    <name evidence="2" type="ORF">DGYR_LOCUS5666</name>
</gene>
<dbReference type="AlphaFoldDB" id="A0A7I8VR83"/>
<feature type="compositionally biased region" description="Polar residues" evidence="1">
    <location>
        <begin position="209"/>
        <end position="231"/>
    </location>
</feature>
<keyword evidence="3" id="KW-1185">Reference proteome</keyword>
<evidence type="ECO:0000313" key="2">
    <source>
        <dbReference type="EMBL" id="CAD5117105.1"/>
    </source>
</evidence>
<dbReference type="Proteomes" id="UP000549394">
    <property type="component" value="Unassembled WGS sequence"/>
</dbReference>
<dbReference type="InterPro" id="IPR026065">
    <property type="entry name" value="FAM60A"/>
</dbReference>
<organism evidence="2 3">
    <name type="scientific">Dimorphilus gyrociliatus</name>
    <dbReference type="NCBI Taxonomy" id="2664684"/>
    <lineage>
        <taxon>Eukaryota</taxon>
        <taxon>Metazoa</taxon>
        <taxon>Spiralia</taxon>
        <taxon>Lophotrochozoa</taxon>
        <taxon>Annelida</taxon>
        <taxon>Polychaeta</taxon>
        <taxon>Polychaeta incertae sedis</taxon>
        <taxon>Dinophilidae</taxon>
        <taxon>Dimorphilus</taxon>
    </lineage>
</organism>
<evidence type="ECO:0000313" key="3">
    <source>
        <dbReference type="Proteomes" id="UP000549394"/>
    </source>
</evidence>
<dbReference type="GO" id="GO:0070822">
    <property type="term" value="C:Sin3-type complex"/>
    <property type="evidence" value="ECO:0007669"/>
    <property type="project" value="TreeGrafter"/>
</dbReference>
<feature type="region of interest" description="Disordered" evidence="1">
    <location>
        <begin position="209"/>
        <end position="238"/>
    </location>
</feature>
<proteinExistence type="predicted"/>
<dbReference type="PANTHER" id="PTHR13422:SF12">
    <property type="entry name" value="SIN3-HDAC COMPLEX-ASSOCIATED FACTOR"/>
    <property type="match status" value="1"/>
</dbReference>
<evidence type="ECO:0000256" key="1">
    <source>
        <dbReference type="SAM" id="MobiDB-lite"/>
    </source>
</evidence>
<accession>A0A7I8VR83</accession>
<dbReference type="OrthoDB" id="10023333at2759"/>
<comment type="caution">
    <text evidence="2">The sequence shown here is derived from an EMBL/GenBank/DDBJ whole genome shotgun (WGS) entry which is preliminary data.</text>
</comment>
<dbReference type="PANTHER" id="PTHR13422">
    <property type="entry name" value="SIN3-HDAC COMPLEX-ASSOCIATED FACTOR"/>
    <property type="match status" value="1"/>
</dbReference>
<dbReference type="EMBL" id="CAJFCJ010000007">
    <property type="protein sequence ID" value="CAD5117105.1"/>
    <property type="molecule type" value="Genomic_DNA"/>
</dbReference>
<dbReference type="Pfam" id="PF15396">
    <property type="entry name" value="FAM60A"/>
    <property type="match status" value="1"/>
</dbReference>
<name>A0A7I8VR83_9ANNE</name>
<reference evidence="2 3" key="1">
    <citation type="submission" date="2020-08" db="EMBL/GenBank/DDBJ databases">
        <authorList>
            <person name="Hejnol A."/>
        </authorList>
    </citation>
    <scope>NUCLEOTIDE SEQUENCE [LARGE SCALE GENOMIC DNA]</scope>
</reference>